<comment type="caution">
    <text evidence="5">The sequence shown here is derived from an EMBL/GenBank/DDBJ whole genome shotgun (WGS) entry which is preliminary data.</text>
</comment>
<dbReference type="PANTHER" id="PTHR30146:SF109">
    <property type="entry name" value="HTH-TYPE TRANSCRIPTIONAL REGULATOR GALS"/>
    <property type="match status" value="1"/>
</dbReference>
<dbReference type="InterPro" id="IPR046335">
    <property type="entry name" value="LacI/GalR-like_sensor"/>
</dbReference>
<dbReference type="OrthoDB" id="9785139at2"/>
<organism evidence="5 6">
    <name type="scientific">Brachybacterium muris UCD-AY4</name>
    <dbReference type="NCBI Taxonomy" id="1249481"/>
    <lineage>
        <taxon>Bacteria</taxon>
        <taxon>Bacillati</taxon>
        <taxon>Actinomycetota</taxon>
        <taxon>Actinomycetes</taxon>
        <taxon>Micrococcales</taxon>
        <taxon>Dermabacteraceae</taxon>
        <taxon>Brachybacterium</taxon>
    </lineage>
</organism>
<keyword evidence="3" id="KW-0804">Transcription</keyword>
<dbReference type="SUPFAM" id="SSF47413">
    <property type="entry name" value="lambda repressor-like DNA-binding domains"/>
    <property type="match status" value="1"/>
</dbReference>
<dbReference type="GO" id="GO:0000976">
    <property type="term" value="F:transcription cis-regulatory region binding"/>
    <property type="evidence" value="ECO:0007669"/>
    <property type="project" value="TreeGrafter"/>
</dbReference>
<dbReference type="CDD" id="cd01392">
    <property type="entry name" value="HTH_LacI"/>
    <property type="match status" value="1"/>
</dbReference>
<evidence type="ECO:0000256" key="2">
    <source>
        <dbReference type="ARBA" id="ARBA00023125"/>
    </source>
</evidence>
<dbReference type="STRING" id="1249481.D641_0112790"/>
<dbReference type="HOGENOM" id="CLU_037628_6_1_11"/>
<protein>
    <submittedName>
        <fullName evidence="5">Transcriptional regulator</fullName>
    </submittedName>
</protein>
<dbReference type="Gene3D" id="1.10.260.40">
    <property type="entry name" value="lambda repressor-like DNA-binding domains"/>
    <property type="match status" value="1"/>
</dbReference>
<dbReference type="InterPro" id="IPR028082">
    <property type="entry name" value="Peripla_BP_I"/>
</dbReference>
<evidence type="ECO:0000256" key="1">
    <source>
        <dbReference type="ARBA" id="ARBA00023015"/>
    </source>
</evidence>
<gene>
    <name evidence="5" type="ORF">D641_0112790</name>
</gene>
<keyword evidence="1" id="KW-0805">Transcription regulation</keyword>
<dbReference type="PANTHER" id="PTHR30146">
    <property type="entry name" value="LACI-RELATED TRANSCRIPTIONAL REPRESSOR"/>
    <property type="match status" value="1"/>
</dbReference>
<evidence type="ECO:0000313" key="6">
    <source>
        <dbReference type="Proteomes" id="UP000019754"/>
    </source>
</evidence>
<dbReference type="PROSITE" id="PS00356">
    <property type="entry name" value="HTH_LACI_1"/>
    <property type="match status" value="1"/>
</dbReference>
<dbReference type="Proteomes" id="UP000019754">
    <property type="component" value="Unassembled WGS sequence"/>
</dbReference>
<sequence>MSSPPSSTPPRGTSARRATIIDVAARAGVSRQTVTRAVNDMPGISAATRERVLRAAQELNYRPSRFGRGLVEQGPTTLGVVIKDLSNSFFAELGAALVRSSAPHGWNVVLAEIDHAPEPERVAVELSRRVDAIVGYGVDIDDIRGAIGMPVVHLDGSARQAESAGVVQFGAAAAMDDLARHLEVSGVRRPMVLDLAMAGAAGPSIRAQGLVAALDRIRGAAAAPVVAVDARDGHRDVLEAVLADGADALIAFNDELAVRLLHGLRSLGVDVPGRVRVVGVDGLAISGLVTPELTTLAIDIAEIAEQTVALVAGMLEGAVPLHGEQALRTVPYRLLVRDSA</sequence>
<accession>A0A022KUP7</accession>
<dbReference type="GO" id="GO:0003700">
    <property type="term" value="F:DNA-binding transcription factor activity"/>
    <property type="evidence" value="ECO:0007669"/>
    <property type="project" value="TreeGrafter"/>
</dbReference>
<proteinExistence type="predicted"/>
<keyword evidence="2" id="KW-0238">DNA-binding</keyword>
<name>A0A022KUP7_9MICO</name>
<dbReference type="SMART" id="SM00354">
    <property type="entry name" value="HTH_LACI"/>
    <property type="match status" value="1"/>
</dbReference>
<dbReference type="Pfam" id="PF00356">
    <property type="entry name" value="LacI"/>
    <property type="match status" value="1"/>
</dbReference>
<evidence type="ECO:0000259" key="4">
    <source>
        <dbReference type="PROSITE" id="PS50932"/>
    </source>
</evidence>
<dbReference type="RefSeq" id="WP_017823895.1">
    <property type="nucleotide sequence ID" value="NZ_AORC01000017.1"/>
</dbReference>
<dbReference type="AlphaFoldDB" id="A0A022KUP7"/>
<reference evidence="5 6" key="1">
    <citation type="journal article" date="2013" name="Genome Announc.">
        <title>Draft genome sequence of an Actinobacterium, Brachybacterium muris strain UCD-AY4.</title>
        <authorList>
            <person name="Lo J.R."/>
            <person name="Lang J.M."/>
            <person name="Darling A.E."/>
            <person name="Eisen J.A."/>
            <person name="Coil D.A."/>
        </authorList>
    </citation>
    <scope>NUCLEOTIDE SEQUENCE [LARGE SCALE GENOMIC DNA]</scope>
    <source>
        <strain evidence="5 6">UCD-AY4</strain>
    </source>
</reference>
<dbReference type="CDD" id="cd06267">
    <property type="entry name" value="PBP1_LacI_sugar_binding-like"/>
    <property type="match status" value="1"/>
</dbReference>
<dbReference type="InterPro" id="IPR000843">
    <property type="entry name" value="HTH_LacI"/>
</dbReference>
<feature type="domain" description="HTH lacI-type" evidence="4">
    <location>
        <begin position="18"/>
        <end position="72"/>
    </location>
</feature>
<dbReference type="Pfam" id="PF13377">
    <property type="entry name" value="Peripla_BP_3"/>
    <property type="match status" value="1"/>
</dbReference>
<dbReference type="SUPFAM" id="SSF53822">
    <property type="entry name" value="Periplasmic binding protein-like I"/>
    <property type="match status" value="1"/>
</dbReference>
<dbReference type="EMBL" id="AORC01000017">
    <property type="protein sequence ID" value="EYT48194.1"/>
    <property type="molecule type" value="Genomic_DNA"/>
</dbReference>
<dbReference type="InterPro" id="IPR010982">
    <property type="entry name" value="Lambda_DNA-bd_dom_sf"/>
</dbReference>
<evidence type="ECO:0000256" key="3">
    <source>
        <dbReference type="ARBA" id="ARBA00023163"/>
    </source>
</evidence>
<dbReference type="PROSITE" id="PS50932">
    <property type="entry name" value="HTH_LACI_2"/>
    <property type="match status" value="1"/>
</dbReference>
<keyword evidence="6" id="KW-1185">Reference proteome</keyword>
<dbReference type="Gene3D" id="3.40.50.2300">
    <property type="match status" value="2"/>
</dbReference>
<evidence type="ECO:0000313" key="5">
    <source>
        <dbReference type="EMBL" id="EYT48194.1"/>
    </source>
</evidence>